<accession>K9WRA0</accession>
<dbReference type="EMBL" id="CP003636">
    <property type="protein sequence ID" value="AFZ22321.1"/>
    <property type="molecule type" value="Genomic_DNA"/>
</dbReference>
<dbReference type="AlphaFoldDB" id="K9WRA0"/>
<dbReference type="RefSeq" id="WP_015186329.1">
    <property type="nucleotide sequence ID" value="NC_019742.1"/>
</dbReference>
<organism evidence="1 2">
    <name type="scientific">Allocoleopsis franciscana PCC 7113</name>
    <dbReference type="NCBI Taxonomy" id="1173027"/>
    <lineage>
        <taxon>Bacteria</taxon>
        <taxon>Bacillati</taxon>
        <taxon>Cyanobacteriota</taxon>
        <taxon>Cyanophyceae</taxon>
        <taxon>Coleofasciculales</taxon>
        <taxon>Coleofasciculaceae</taxon>
        <taxon>Allocoleopsis</taxon>
        <taxon>Allocoleopsis franciscana</taxon>
    </lineage>
</organism>
<keyword evidence="1" id="KW-0614">Plasmid</keyword>
<gene>
    <name evidence="1" type="ORF">Mic7113_6760</name>
</gene>
<reference evidence="1 2" key="1">
    <citation type="submission" date="2012-06" db="EMBL/GenBank/DDBJ databases">
        <title>Finished plasmid 6 of genome of Microcoleus sp. PCC 7113.</title>
        <authorList>
            <consortium name="US DOE Joint Genome Institute"/>
            <person name="Gugger M."/>
            <person name="Coursin T."/>
            <person name="Rippka R."/>
            <person name="Tandeau De Marsac N."/>
            <person name="Huntemann M."/>
            <person name="Wei C.-L."/>
            <person name="Han J."/>
            <person name="Detter J.C."/>
            <person name="Han C."/>
            <person name="Tapia R."/>
            <person name="Chen A."/>
            <person name="Kyrpides N."/>
            <person name="Mavromatis K."/>
            <person name="Markowitz V."/>
            <person name="Szeto E."/>
            <person name="Ivanova N."/>
            <person name="Pagani I."/>
            <person name="Pati A."/>
            <person name="Goodwin L."/>
            <person name="Nordberg H.P."/>
            <person name="Cantor M.N."/>
            <person name="Hua S.X."/>
            <person name="Woyke T."/>
            <person name="Kerfeld C.A."/>
        </authorList>
    </citation>
    <scope>NUCLEOTIDE SEQUENCE [LARGE SCALE GENOMIC DNA]</scope>
    <source>
        <strain evidence="1 2">PCC 7113</strain>
        <plasmid evidence="1 2">pMIC7113.06</plasmid>
    </source>
</reference>
<dbReference type="KEGG" id="mic:Mic7113_6760"/>
<evidence type="ECO:0000313" key="1">
    <source>
        <dbReference type="EMBL" id="AFZ22321.1"/>
    </source>
</evidence>
<geneLocation type="plasmid" evidence="1 2">
    <name>pMIC7113.06</name>
</geneLocation>
<dbReference type="HOGENOM" id="CLU_2807671_0_0_3"/>
<dbReference type="Proteomes" id="UP000010471">
    <property type="component" value="Plasmid pMIC7113.06"/>
</dbReference>
<name>K9WRA0_9CYAN</name>
<dbReference type="OrthoDB" id="490909at2"/>
<protein>
    <submittedName>
        <fullName evidence="1">Uncharacterized protein</fullName>
    </submittedName>
</protein>
<keyword evidence="2" id="KW-1185">Reference proteome</keyword>
<evidence type="ECO:0000313" key="2">
    <source>
        <dbReference type="Proteomes" id="UP000010471"/>
    </source>
</evidence>
<proteinExistence type="predicted"/>
<sequence length="67" mass="7383">MSTPDDLRQAYQLALEEAGVPVNLAAQCAEITAKDDASKPNLGRSADDQHLIDSSMEWMKAKGFFER</sequence>